<keyword evidence="3" id="KW-1185">Reference proteome</keyword>
<dbReference type="STRING" id="927083.DB32_004837"/>
<dbReference type="PROSITE" id="PS00430">
    <property type="entry name" value="TONB_DEPENDENT_REC_1"/>
    <property type="match status" value="1"/>
</dbReference>
<evidence type="ECO:0008006" key="4">
    <source>
        <dbReference type="Google" id="ProtNLM"/>
    </source>
</evidence>
<keyword evidence="1" id="KW-0732">Signal</keyword>
<feature type="signal peptide" evidence="1">
    <location>
        <begin position="1"/>
        <end position="24"/>
    </location>
</feature>
<dbReference type="PROSITE" id="PS51257">
    <property type="entry name" value="PROKAR_LIPOPROTEIN"/>
    <property type="match status" value="1"/>
</dbReference>
<dbReference type="RefSeq" id="WP_053234918.1">
    <property type="nucleotide sequence ID" value="NZ_CP011125.1"/>
</dbReference>
<evidence type="ECO:0000313" key="2">
    <source>
        <dbReference type="EMBL" id="AKF07688.1"/>
    </source>
</evidence>
<feature type="chain" id="PRO_5002512862" description="Lipoprotein" evidence="1">
    <location>
        <begin position="25"/>
        <end position="192"/>
    </location>
</feature>
<name>A0A0F6YJ73_9BACT</name>
<dbReference type="KEGG" id="samy:DB32_004837"/>
<protein>
    <recommendedName>
        <fullName evidence="4">Lipoprotein</fullName>
    </recommendedName>
</protein>
<organism evidence="2 3">
    <name type="scientific">Sandaracinus amylolyticus</name>
    <dbReference type="NCBI Taxonomy" id="927083"/>
    <lineage>
        <taxon>Bacteria</taxon>
        <taxon>Pseudomonadati</taxon>
        <taxon>Myxococcota</taxon>
        <taxon>Polyangia</taxon>
        <taxon>Polyangiales</taxon>
        <taxon>Sandaracinaceae</taxon>
        <taxon>Sandaracinus</taxon>
    </lineage>
</organism>
<dbReference type="InterPro" id="IPR010916">
    <property type="entry name" value="TonB_box_CS"/>
</dbReference>
<dbReference type="EMBL" id="CP011125">
    <property type="protein sequence ID" value="AKF07688.1"/>
    <property type="molecule type" value="Genomic_DNA"/>
</dbReference>
<reference evidence="2 3" key="1">
    <citation type="submission" date="2015-03" db="EMBL/GenBank/DDBJ databases">
        <title>Genome assembly of Sandaracinus amylolyticus DSM 53668.</title>
        <authorList>
            <person name="Sharma G."/>
            <person name="Subramanian S."/>
        </authorList>
    </citation>
    <scope>NUCLEOTIDE SEQUENCE [LARGE SCALE GENOMIC DNA]</scope>
    <source>
        <strain evidence="2 3">DSM 53668</strain>
    </source>
</reference>
<dbReference type="AlphaFoldDB" id="A0A0F6YJ73"/>
<evidence type="ECO:0000313" key="3">
    <source>
        <dbReference type="Proteomes" id="UP000034883"/>
    </source>
</evidence>
<gene>
    <name evidence="2" type="ORF">DB32_004837</name>
</gene>
<dbReference type="Proteomes" id="UP000034883">
    <property type="component" value="Chromosome"/>
</dbReference>
<proteinExistence type="predicted"/>
<evidence type="ECO:0000256" key="1">
    <source>
        <dbReference type="SAM" id="SignalP"/>
    </source>
</evidence>
<sequence>MTSRFVRSLLVALALTAPTLQGCAASHSTESLEVEASIASVTLAEDCPDAQPAAPREPGLIGDCAEDGPCGWCTQSSVQLAIRAGEGDAAVPFEVVSIRLRTLDGELVDELEPRGAQVFLGETFGAWDERIEPGAELDVRYDTSAPDWSAIGSGEAYRSYGVQLRIEMRVRIDGVERTLELAPVSREPEIVT</sequence>
<accession>A0A0F6YJ73</accession>